<organism evidence="1 2">
    <name type="scientific">Arachis hypogaea</name>
    <name type="common">Peanut</name>
    <dbReference type="NCBI Taxonomy" id="3818"/>
    <lineage>
        <taxon>Eukaryota</taxon>
        <taxon>Viridiplantae</taxon>
        <taxon>Streptophyta</taxon>
        <taxon>Embryophyta</taxon>
        <taxon>Tracheophyta</taxon>
        <taxon>Spermatophyta</taxon>
        <taxon>Magnoliopsida</taxon>
        <taxon>eudicotyledons</taxon>
        <taxon>Gunneridae</taxon>
        <taxon>Pentapetalae</taxon>
        <taxon>rosids</taxon>
        <taxon>fabids</taxon>
        <taxon>Fabales</taxon>
        <taxon>Fabaceae</taxon>
        <taxon>Papilionoideae</taxon>
        <taxon>50 kb inversion clade</taxon>
        <taxon>dalbergioids sensu lato</taxon>
        <taxon>Dalbergieae</taxon>
        <taxon>Pterocarpus clade</taxon>
        <taxon>Arachis</taxon>
    </lineage>
</organism>
<dbReference type="EMBL" id="SDMP01000001">
    <property type="protein sequence ID" value="RYR77304.1"/>
    <property type="molecule type" value="Genomic_DNA"/>
</dbReference>
<dbReference type="AlphaFoldDB" id="A0A445EP99"/>
<dbReference type="PANTHER" id="PTHR47718">
    <property type="entry name" value="OS01G0519700 PROTEIN"/>
    <property type="match status" value="1"/>
</dbReference>
<keyword evidence="2" id="KW-1185">Reference proteome</keyword>
<evidence type="ECO:0000313" key="1">
    <source>
        <dbReference type="EMBL" id="RYR77304.1"/>
    </source>
</evidence>
<reference evidence="1 2" key="1">
    <citation type="submission" date="2019-01" db="EMBL/GenBank/DDBJ databases">
        <title>Sequencing of cultivated peanut Arachis hypogaea provides insights into genome evolution and oil improvement.</title>
        <authorList>
            <person name="Chen X."/>
        </authorList>
    </citation>
    <scope>NUCLEOTIDE SEQUENCE [LARGE SCALE GENOMIC DNA]</scope>
    <source>
        <strain evidence="2">cv. Fuhuasheng</strain>
        <tissue evidence="1">Leaves</tissue>
    </source>
</reference>
<evidence type="ECO:0000313" key="2">
    <source>
        <dbReference type="Proteomes" id="UP000289738"/>
    </source>
</evidence>
<sequence>MKEKNQNFFFELELEEDQSIKFAFWADARSTAAFEYFGDVISFDTTYNINRVGEQVSSSIFNKFVVTYDSVAAEINLFDAASVVHLNSSQYQGHVMNYQFRVPAVGDNSLGV</sequence>
<dbReference type="Proteomes" id="UP000289738">
    <property type="component" value="Chromosome A01"/>
</dbReference>
<proteinExistence type="predicted"/>
<name>A0A445EP99_ARAHY</name>
<dbReference type="PANTHER" id="PTHR47718:SF13">
    <property type="entry name" value="OS09G0290500 PROTEIN"/>
    <property type="match status" value="1"/>
</dbReference>
<protein>
    <recommendedName>
        <fullName evidence="3">Protein FAR1-RELATED SEQUENCE</fullName>
    </recommendedName>
</protein>
<comment type="caution">
    <text evidence="1">The sequence shown here is derived from an EMBL/GenBank/DDBJ whole genome shotgun (WGS) entry which is preliminary data.</text>
</comment>
<evidence type="ECO:0008006" key="3">
    <source>
        <dbReference type="Google" id="ProtNLM"/>
    </source>
</evidence>
<gene>
    <name evidence="1" type="ORF">Ahy_A01g001741</name>
</gene>
<accession>A0A445EP99</accession>